<dbReference type="SUPFAM" id="SSF54171">
    <property type="entry name" value="DNA-binding domain"/>
    <property type="match status" value="1"/>
</dbReference>
<keyword evidence="3" id="KW-0238">DNA-binding</keyword>
<evidence type="ECO:0000313" key="8">
    <source>
        <dbReference type="EMBL" id="GMI87132.1"/>
    </source>
</evidence>
<dbReference type="GO" id="GO:0005634">
    <property type="term" value="C:nucleus"/>
    <property type="evidence" value="ECO:0007669"/>
    <property type="project" value="UniProtKB-SubCell"/>
</dbReference>
<accession>A0A9W7I1N9</accession>
<evidence type="ECO:0000256" key="1">
    <source>
        <dbReference type="ARBA" id="ARBA00004123"/>
    </source>
</evidence>
<keyword evidence="2" id="KW-0805">Transcription regulation</keyword>
<feature type="compositionally biased region" description="Polar residues" evidence="6">
    <location>
        <begin position="1"/>
        <end position="10"/>
    </location>
</feature>
<dbReference type="InterPro" id="IPR001739">
    <property type="entry name" value="Methyl_CpG_DNA-bd"/>
</dbReference>
<evidence type="ECO:0000256" key="2">
    <source>
        <dbReference type="ARBA" id="ARBA00023015"/>
    </source>
</evidence>
<protein>
    <recommendedName>
        <fullName evidence="7">MBD domain-containing protein</fullName>
    </recommendedName>
</protein>
<dbReference type="Gene3D" id="3.30.890.10">
    <property type="entry name" value="Methyl-cpg-binding Protein 2, Chain A"/>
    <property type="match status" value="1"/>
</dbReference>
<feature type="domain" description="MBD" evidence="7">
    <location>
        <begin position="91"/>
        <end position="149"/>
    </location>
</feature>
<name>A0A9W7I1N9_HIBTR</name>
<evidence type="ECO:0000313" key="9">
    <source>
        <dbReference type="Proteomes" id="UP001165190"/>
    </source>
</evidence>
<gene>
    <name evidence="8" type="ORF">HRI_002382500</name>
</gene>
<evidence type="ECO:0000256" key="5">
    <source>
        <dbReference type="ARBA" id="ARBA00023242"/>
    </source>
</evidence>
<dbReference type="AlphaFoldDB" id="A0A9W7I1N9"/>
<comment type="caution">
    <text evidence="8">The sequence shown here is derived from an EMBL/GenBank/DDBJ whole genome shotgun (WGS) entry which is preliminary data.</text>
</comment>
<evidence type="ECO:0000256" key="3">
    <source>
        <dbReference type="ARBA" id="ARBA00023125"/>
    </source>
</evidence>
<reference evidence="8" key="1">
    <citation type="submission" date="2023-05" db="EMBL/GenBank/DDBJ databases">
        <title>Genome and transcriptome analyses reveal genes involved in the formation of fine ridges on petal epidermal cells in Hibiscus trionum.</title>
        <authorList>
            <person name="Koshimizu S."/>
            <person name="Masuda S."/>
            <person name="Ishii T."/>
            <person name="Shirasu K."/>
            <person name="Hoshino A."/>
            <person name="Arita M."/>
        </authorList>
    </citation>
    <scope>NUCLEOTIDE SEQUENCE</scope>
    <source>
        <strain evidence="8">Hamamatsu line</strain>
    </source>
</reference>
<feature type="region of interest" description="Disordered" evidence="6">
    <location>
        <begin position="72"/>
        <end position="91"/>
    </location>
</feature>
<evidence type="ECO:0000256" key="6">
    <source>
        <dbReference type="SAM" id="MobiDB-lite"/>
    </source>
</evidence>
<organism evidence="8 9">
    <name type="scientific">Hibiscus trionum</name>
    <name type="common">Flower of an hour</name>
    <dbReference type="NCBI Taxonomy" id="183268"/>
    <lineage>
        <taxon>Eukaryota</taxon>
        <taxon>Viridiplantae</taxon>
        <taxon>Streptophyta</taxon>
        <taxon>Embryophyta</taxon>
        <taxon>Tracheophyta</taxon>
        <taxon>Spermatophyta</taxon>
        <taxon>Magnoliopsida</taxon>
        <taxon>eudicotyledons</taxon>
        <taxon>Gunneridae</taxon>
        <taxon>Pentapetalae</taxon>
        <taxon>rosids</taxon>
        <taxon>malvids</taxon>
        <taxon>Malvales</taxon>
        <taxon>Malvaceae</taxon>
        <taxon>Malvoideae</taxon>
        <taxon>Hibiscus</taxon>
    </lineage>
</organism>
<proteinExistence type="predicted"/>
<dbReference type="PROSITE" id="PS50982">
    <property type="entry name" value="MBD"/>
    <property type="match status" value="1"/>
</dbReference>
<comment type="subcellular location">
    <subcellularLocation>
        <location evidence="1">Nucleus</location>
    </subcellularLocation>
</comment>
<keyword evidence="4" id="KW-0804">Transcription</keyword>
<evidence type="ECO:0000259" key="7">
    <source>
        <dbReference type="PROSITE" id="PS50982"/>
    </source>
</evidence>
<sequence length="149" mass="17324">MASTREQPANLSKARRLSPPPGFSSSSQGRKVSPPPGFEQYRASKGRSVSPPQPDFGEQWSPETLATLQKIRERQRQGKDRKKPGGSERHFDNTELRYSWLLPGWVAEERIVPSGRLYRYYYDPIGRQYRTKYEVLYTWERMGIICLDL</sequence>
<dbReference type="InterPro" id="IPR016177">
    <property type="entry name" value="DNA-bd_dom_sf"/>
</dbReference>
<dbReference type="Proteomes" id="UP001165190">
    <property type="component" value="Unassembled WGS sequence"/>
</dbReference>
<dbReference type="EMBL" id="BSYR01000022">
    <property type="protein sequence ID" value="GMI87132.1"/>
    <property type="molecule type" value="Genomic_DNA"/>
</dbReference>
<dbReference type="GO" id="GO:0003677">
    <property type="term" value="F:DNA binding"/>
    <property type="evidence" value="ECO:0007669"/>
    <property type="project" value="UniProtKB-KW"/>
</dbReference>
<dbReference type="OrthoDB" id="1001247at2759"/>
<evidence type="ECO:0000256" key="4">
    <source>
        <dbReference type="ARBA" id="ARBA00023163"/>
    </source>
</evidence>
<keyword evidence="9" id="KW-1185">Reference proteome</keyword>
<keyword evidence="5" id="KW-0539">Nucleus</keyword>
<feature type="region of interest" description="Disordered" evidence="6">
    <location>
        <begin position="1"/>
        <end position="63"/>
    </location>
</feature>